<dbReference type="Pfam" id="PF25137">
    <property type="entry name" value="ADH_Fe_C"/>
    <property type="match status" value="1"/>
</dbReference>
<keyword evidence="3" id="KW-0560">Oxidoreductase</keyword>
<dbReference type="PANTHER" id="PTHR11496">
    <property type="entry name" value="ALCOHOL DEHYDROGENASE"/>
    <property type="match status" value="1"/>
</dbReference>
<dbReference type="Proteomes" id="UP001595798">
    <property type="component" value="Unassembled WGS sequence"/>
</dbReference>
<protein>
    <submittedName>
        <fullName evidence="7">Iron-containing alcohol dehydrogenase</fullName>
    </submittedName>
</protein>
<evidence type="ECO:0000256" key="3">
    <source>
        <dbReference type="ARBA" id="ARBA00023002"/>
    </source>
</evidence>
<evidence type="ECO:0000256" key="4">
    <source>
        <dbReference type="ARBA" id="ARBA00023027"/>
    </source>
</evidence>
<comment type="similarity">
    <text evidence="2">Belongs to the iron-containing alcohol dehydrogenase family.</text>
</comment>
<dbReference type="PROSITE" id="PS00913">
    <property type="entry name" value="ADH_IRON_1"/>
    <property type="match status" value="1"/>
</dbReference>
<comment type="cofactor">
    <cofactor evidence="1">
        <name>Fe cation</name>
        <dbReference type="ChEBI" id="CHEBI:24875"/>
    </cofactor>
</comment>
<dbReference type="Gene3D" id="3.40.50.1970">
    <property type="match status" value="1"/>
</dbReference>
<gene>
    <name evidence="7" type="ORF">ACFOZ5_07250</name>
</gene>
<dbReference type="CDD" id="cd14865">
    <property type="entry name" value="Fe-ADH-like"/>
    <property type="match status" value="1"/>
</dbReference>
<dbReference type="PANTHER" id="PTHR11496:SF102">
    <property type="entry name" value="ALCOHOL DEHYDROGENASE 4"/>
    <property type="match status" value="1"/>
</dbReference>
<dbReference type="InterPro" id="IPR039697">
    <property type="entry name" value="Alcohol_dehydrogenase_Fe"/>
</dbReference>
<accession>A0ABV8QIA1</accession>
<evidence type="ECO:0000256" key="1">
    <source>
        <dbReference type="ARBA" id="ARBA00001962"/>
    </source>
</evidence>
<dbReference type="SUPFAM" id="SSF56796">
    <property type="entry name" value="Dehydroquinate synthase-like"/>
    <property type="match status" value="1"/>
</dbReference>
<feature type="domain" description="Fe-containing alcohol dehydrogenase-like C-terminal" evidence="6">
    <location>
        <begin position="191"/>
        <end position="393"/>
    </location>
</feature>
<proteinExistence type="inferred from homology"/>
<dbReference type="RefSeq" id="WP_379886349.1">
    <property type="nucleotide sequence ID" value="NZ_JBHSDI010000010.1"/>
</dbReference>
<evidence type="ECO:0000313" key="7">
    <source>
        <dbReference type="EMBL" id="MFC4258824.1"/>
    </source>
</evidence>
<evidence type="ECO:0000256" key="2">
    <source>
        <dbReference type="ARBA" id="ARBA00007358"/>
    </source>
</evidence>
<dbReference type="PROSITE" id="PS00060">
    <property type="entry name" value="ADH_IRON_2"/>
    <property type="match status" value="1"/>
</dbReference>
<reference evidence="8" key="1">
    <citation type="journal article" date="2019" name="Int. J. Syst. Evol. Microbiol.">
        <title>The Global Catalogue of Microorganisms (GCM) 10K type strain sequencing project: providing services to taxonomists for standard genome sequencing and annotation.</title>
        <authorList>
            <consortium name="The Broad Institute Genomics Platform"/>
            <consortium name="The Broad Institute Genome Sequencing Center for Infectious Disease"/>
            <person name="Wu L."/>
            <person name="Ma J."/>
        </authorList>
    </citation>
    <scope>NUCLEOTIDE SEQUENCE [LARGE SCALE GENOMIC DNA]</scope>
    <source>
        <strain evidence="8">CECT 7297</strain>
    </source>
</reference>
<feature type="domain" description="Alcohol dehydrogenase iron-type/glycerol dehydrogenase GldA" evidence="5">
    <location>
        <begin position="10"/>
        <end position="180"/>
    </location>
</feature>
<dbReference type="InterPro" id="IPR056798">
    <property type="entry name" value="ADH_Fe_C"/>
</dbReference>
<organism evidence="7 8">
    <name type="scientific">Marinobacter lacisalsi</name>
    <dbReference type="NCBI Taxonomy" id="475979"/>
    <lineage>
        <taxon>Bacteria</taxon>
        <taxon>Pseudomonadati</taxon>
        <taxon>Pseudomonadota</taxon>
        <taxon>Gammaproteobacteria</taxon>
        <taxon>Pseudomonadales</taxon>
        <taxon>Marinobacteraceae</taxon>
        <taxon>Marinobacter</taxon>
    </lineage>
</organism>
<dbReference type="Pfam" id="PF00465">
    <property type="entry name" value="Fe-ADH"/>
    <property type="match status" value="1"/>
</dbReference>
<evidence type="ECO:0000259" key="6">
    <source>
        <dbReference type="Pfam" id="PF25137"/>
    </source>
</evidence>
<keyword evidence="4" id="KW-0520">NAD</keyword>
<evidence type="ECO:0000259" key="5">
    <source>
        <dbReference type="Pfam" id="PF00465"/>
    </source>
</evidence>
<name>A0ABV8QIA1_9GAMM</name>
<dbReference type="InterPro" id="IPR018211">
    <property type="entry name" value="ADH_Fe_CS"/>
</dbReference>
<sequence>MSRYYEFYCPVKVIAGQAALEHLPYELTGIESTRPMIVTDPGVRSAGLLDPVISACQESNVTIAAIYDEVPPDSSTTIVRDIANLYRQQQCDALIAIGGGSSIDTAKAVNILVSEGGEDIAAYSGAGVLTRPLRPFFVIPTTAGTGSEVTSVAVIADRERSVKLPFTSSFLLPNAAIIDPRMTLTLPPHITAATAMDALTHATEAYTCLSKNPLSDAYATAAIKKIGQSLMKVMDDPKNEQGRLDLAEASTMAGIAFSNSMVGLVHALGHATGAIAHLPHGLCMSLYLPYVLEYNLEEIRQPLAELLLFLEGPEVWTATPASRRAEATISAIRHLRDELHHRCELPRTLRETGKVHENQLDQIARQALDDGSIIYNPREASLKDIQGILNKAWG</sequence>
<comment type="caution">
    <text evidence="7">The sequence shown here is derived from an EMBL/GenBank/DDBJ whole genome shotgun (WGS) entry which is preliminary data.</text>
</comment>
<dbReference type="InterPro" id="IPR001670">
    <property type="entry name" value="ADH_Fe/GldA"/>
</dbReference>
<dbReference type="EMBL" id="JBHSDI010000010">
    <property type="protein sequence ID" value="MFC4258824.1"/>
    <property type="molecule type" value="Genomic_DNA"/>
</dbReference>
<dbReference type="Gene3D" id="1.20.1090.10">
    <property type="entry name" value="Dehydroquinate synthase-like - alpha domain"/>
    <property type="match status" value="1"/>
</dbReference>
<evidence type="ECO:0000313" key="8">
    <source>
        <dbReference type="Proteomes" id="UP001595798"/>
    </source>
</evidence>
<keyword evidence="8" id="KW-1185">Reference proteome</keyword>